<name>A0A1H6BXV3_9GAMM</name>
<evidence type="ECO:0000256" key="3">
    <source>
        <dbReference type="ARBA" id="ARBA00023163"/>
    </source>
</evidence>
<evidence type="ECO:0000313" key="5">
    <source>
        <dbReference type="EMBL" id="SEG65544.1"/>
    </source>
</evidence>
<evidence type="ECO:0000313" key="6">
    <source>
        <dbReference type="Proteomes" id="UP000236745"/>
    </source>
</evidence>
<dbReference type="AlphaFoldDB" id="A0A1H6BXV3"/>
<dbReference type="Pfam" id="PF14525">
    <property type="entry name" value="AraC_binding_2"/>
    <property type="match status" value="1"/>
</dbReference>
<dbReference type="SUPFAM" id="SSF51215">
    <property type="entry name" value="Regulatory protein AraC"/>
    <property type="match status" value="1"/>
</dbReference>
<evidence type="ECO:0000256" key="2">
    <source>
        <dbReference type="ARBA" id="ARBA00023125"/>
    </source>
</evidence>
<dbReference type="Proteomes" id="UP000236745">
    <property type="component" value="Unassembled WGS sequence"/>
</dbReference>
<feature type="domain" description="HTH araC/xylS-type" evidence="4">
    <location>
        <begin position="217"/>
        <end position="318"/>
    </location>
</feature>
<dbReference type="SMART" id="SM00342">
    <property type="entry name" value="HTH_ARAC"/>
    <property type="match status" value="1"/>
</dbReference>
<dbReference type="InterPro" id="IPR050204">
    <property type="entry name" value="AraC_XylS_family_regulators"/>
</dbReference>
<evidence type="ECO:0000256" key="1">
    <source>
        <dbReference type="ARBA" id="ARBA00023015"/>
    </source>
</evidence>
<dbReference type="InterPro" id="IPR035418">
    <property type="entry name" value="AraC-bd_2"/>
</dbReference>
<dbReference type="SUPFAM" id="SSF46689">
    <property type="entry name" value="Homeodomain-like"/>
    <property type="match status" value="1"/>
</dbReference>
<dbReference type="PANTHER" id="PTHR46796:SF6">
    <property type="entry name" value="ARAC SUBFAMILY"/>
    <property type="match status" value="1"/>
</dbReference>
<dbReference type="Pfam" id="PF12833">
    <property type="entry name" value="HTH_18"/>
    <property type="match status" value="1"/>
</dbReference>
<keyword evidence="6" id="KW-1185">Reference proteome</keyword>
<reference evidence="5 6" key="1">
    <citation type="submission" date="2016-10" db="EMBL/GenBank/DDBJ databases">
        <authorList>
            <person name="de Groot N.N."/>
        </authorList>
    </citation>
    <scope>NUCLEOTIDE SEQUENCE [LARGE SCALE GENOMIC DNA]</scope>
    <source>
        <strain evidence="5 6">DSM 22012</strain>
    </source>
</reference>
<proteinExistence type="predicted"/>
<dbReference type="OrthoDB" id="6003540at2"/>
<dbReference type="GO" id="GO:0043565">
    <property type="term" value="F:sequence-specific DNA binding"/>
    <property type="evidence" value="ECO:0007669"/>
    <property type="project" value="InterPro"/>
</dbReference>
<protein>
    <submittedName>
        <fullName evidence="5">Transcriptional regulator, AraC family</fullName>
    </submittedName>
</protein>
<keyword evidence="1" id="KW-0805">Transcription regulation</keyword>
<dbReference type="PANTHER" id="PTHR46796">
    <property type="entry name" value="HTH-TYPE TRANSCRIPTIONAL ACTIVATOR RHAS-RELATED"/>
    <property type="match status" value="1"/>
</dbReference>
<organism evidence="5 6">
    <name type="scientific">Marinobacterium lutimaris</name>
    <dbReference type="NCBI Taxonomy" id="568106"/>
    <lineage>
        <taxon>Bacteria</taxon>
        <taxon>Pseudomonadati</taxon>
        <taxon>Pseudomonadota</taxon>
        <taxon>Gammaproteobacteria</taxon>
        <taxon>Oceanospirillales</taxon>
        <taxon>Oceanospirillaceae</taxon>
        <taxon>Marinobacterium</taxon>
    </lineage>
</organism>
<sequence>MTFSLSRFDQEFMDVSGFEISNFLKNKSFADHRLIQRSKGCPNASSLRYKAFGPLQIAEYTSGNATEVRIPSLDHAYHLQIVLSGDGVCAFDGHSLPMQAGDSIMMTPGTEYTLGYSSDCIQLSVRIPLEFLHQSAREFGYFTAGGPIRFLPRSVNVLNGGPIRHLLRDILEFDCTESSERAQLYYAKLLCNGILQSHESGICLNDRVNPSEHRHIAQIRNYVLDHLTEDIGIGDLVELCRISRKSLYNLFDKETGQTPSTYIRQLKLETIYTELSGDDRNIRNVTEVALKYGFTNLGRFSAQYREHIGELPSETLRRQSH</sequence>
<dbReference type="GO" id="GO:0003700">
    <property type="term" value="F:DNA-binding transcription factor activity"/>
    <property type="evidence" value="ECO:0007669"/>
    <property type="project" value="InterPro"/>
</dbReference>
<dbReference type="PROSITE" id="PS01124">
    <property type="entry name" value="HTH_ARAC_FAMILY_2"/>
    <property type="match status" value="1"/>
</dbReference>
<accession>A0A1H6BXV3</accession>
<dbReference type="EMBL" id="FNVQ01000003">
    <property type="protein sequence ID" value="SEG65544.1"/>
    <property type="molecule type" value="Genomic_DNA"/>
</dbReference>
<dbReference type="InterPro" id="IPR009057">
    <property type="entry name" value="Homeodomain-like_sf"/>
</dbReference>
<evidence type="ECO:0000259" key="4">
    <source>
        <dbReference type="PROSITE" id="PS01124"/>
    </source>
</evidence>
<dbReference type="InterPro" id="IPR018060">
    <property type="entry name" value="HTH_AraC"/>
</dbReference>
<dbReference type="Gene3D" id="1.10.10.60">
    <property type="entry name" value="Homeodomain-like"/>
    <property type="match status" value="1"/>
</dbReference>
<keyword evidence="3" id="KW-0804">Transcription</keyword>
<keyword evidence="2" id="KW-0238">DNA-binding</keyword>
<dbReference type="InterPro" id="IPR037923">
    <property type="entry name" value="HTH-like"/>
</dbReference>
<gene>
    <name evidence="5" type="ORF">SAMN05444390_1032</name>
</gene>
<dbReference type="RefSeq" id="WP_104003879.1">
    <property type="nucleotide sequence ID" value="NZ_FNVQ01000003.1"/>
</dbReference>